<dbReference type="AlphaFoldDB" id="A0A165BAY5"/>
<evidence type="ECO:0000256" key="2">
    <source>
        <dbReference type="ARBA" id="ARBA00022618"/>
    </source>
</evidence>
<reference evidence="6 7" key="1">
    <citation type="journal article" date="2016" name="Mol. Biol. Evol.">
        <title>Comparative Genomics of Early-Diverging Mushroom-Forming Fungi Provides Insights into the Origins of Lignocellulose Decay Capabilities.</title>
        <authorList>
            <person name="Nagy L.G."/>
            <person name="Riley R."/>
            <person name="Tritt A."/>
            <person name="Adam C."/>
            <person name="Daum C."/>
            <person name="Floudas D."/>
            <person name="Sun H."/>
            <person name="Yadav J.S."/>
            <person name="Pangilinan J."/>
            <person name="Larsson K.H."/>
            <person name="Matsuura K."/>
            <person name="Barry K."/>
            <person name="Labutti K."/>
            <person name="Kuo R."/>
            <person name="Ohm R.A."/>
            <person name="Bhattacharya S.S."/>
            <person name="Shirouzu T."/>
            <person name="Yoshinaga Y."/>
            <person name="Martin F.M."/>
            <person name="Grigoriev I.V."/>
            <person name="Hibbett D.S."/>
        </authorList>
    </citation>
    <scope>NUCLEOTIDE SEQUENCE [LARGE SCALE GENOMIC DNA]</scope>
    <source>
        <strain evidence="6 7">93-53</strain>
    </source>
</reference>
<dbReference type="GO" id="GO:0005634">
    <property type="term" value="C:nucleus"/>
    <property type="evidence" value="ECO:0007669"/>
    <property type="project" value="UniProtKB-SubCell"/>
</dbReference>
<dbReference type="STRING" id="1314785.A0A165BAY5"/>
<keyword evidence="4" id="KW-0539">Nucleus</keyword>
<evidence type="ECO:0000256" key="3">
    <source>
        <dbReference type="ARBA" id="ARBA00022776"/>
    </source>
</evidence>
<dbReference type="FunCoup" id="A0A165BAY5">
    <property type="interactions" value="577"/>
</dbReference>
<dbReference type="Proteomes" id="UP000076871">
    <property type="component" value="Unassembled WGS sequence"/>
</dbReference>
<dbReference type="InterPro" id="IPR016024">
    <property type="entry name" value="ARM-type_fold"/>
</dbReference>
<keyword evidence="5" id="KW-0131">Cell cycle</keyword>
<keyword evidence="2" id="KW-0132">Cell division</keyword>
<comment type="subcellular location">
    <subcellularLocation>
        <location evidence="1">Nucleus</location>
    </subcellularLocation>
</comment>
<keyword evidence="3" id="KW-0498">Mitosis</keyword>
<accession>A0A165BAY5</accession>
<evidence type="ECO:0000256" key="4">
    <source>
        <dbReference type="ARBA" id="ARBA00023242"/>
    </source>
</evidence>
<dbReference type="InParanoid" id="A0A165BAY5"/>
<organism evidence="6 7">
    <name type="scientific">Laetiporus sulphureus 93-53</name>
    <dbReference type="NCBI Taxonomy" id="1314785"/>
    <lineage>
        <taxon>Eukaryota</taxon>
        <taxon>Fungi</taxon>
        <taxon>Dikarya</taxon>
        <taxon>Basidiomycota</taxon>
        <taxon>Agaricomycotina</taxon>
        <taxon>Agaricomycetes</taxon>
        <taxon>Polyporales</taxon>
        <taxon>Laetiporus</taxon>
    </lineage>
</organism>
<dbReference type="RefSeq" id="XP_040758384.1">
    <property type="nucleotide sequence ID" value="XM_040905969.1"/>
</dbReference>
<dbReference type="GeneID" id="63822998"/>
<dbReference type="PANTHER" id="PTHR12663:SF0">
    <property type="entry name" value="PRECOCIOUS DISSOCIATION OF SISTERS 5, ISOFORM A"/>
    <property type="match status" value="1"/>
</dbReference>
<dbReference type="EMBL" id="KV427680">
    <property type="protein sequence ID" value="KZT00644.1"/>
    <property type="molecule type" value="Genomic_DNA"/>
</dbReference>
<dbReference type="GO" id="GO:0051301">
    <property type="term" value="P:cell division"/>
    <property type="evidence" value="ECO:0007669"/>
    <property type="project" value="UniProtKB-KW"/>
</dbReference>
<name>A0A165BAY5_9APHY</name>
<dbReference type="Gene3D" id="1.25.10.10">
    <property type="entry name" value="Leucine-rich Repeat Variant"/>
    <property type="match status" value="1"/>
</dbReference>
<evidence type="ECO:0000256" key="1">
    <source>
        <dbReference type="ARBA" id="ARBA00004123"/>
    </source>
</evidence>
<evidence type="ECO:0000313" key="7">
    <source>
        <dbReference type="Proteomes" id="UP000076871"/>
    </source>
</evidence>
<dbReference type="InterPro" id="IPR011989">
    <property type="entry name" value="ARM-like"/>
</dbReference>
<dbReference type="GO" id="GO:0006281">
    <property type="term" value="P:DNA repair"/>
    <property type="evidence" value="ECO:0007669"/>
    <property type="project" value="TreeGrafter"/>
</dbReference>
<dbReference type="InterPro" id="IPR039776">
    <property type="entry name" value="Pds5"/>
</dbReference>
<protein>
    <recommendedName>
        <fullName evidence="8">Cohesin-associated protein Pds5</fullName>
    </recommendedName>
</protein>
<dbReference type="SUPFAM" id="SSF48371">
    <property type="entry name" value="ARM repeat"/>
    <property type="match status" value="2"/>
</dbReference>
<evidence type="ECO:0000313" key="6">
    <source>
        <dbReference type="EMBL" id="KZT00644.1"/>
    </source>
</evidence>
<gene>
    <name evidence="6" type="ORF">LAESUDRAFT_687811</name>
</gene>
<dbReference type="OrthoDB" id="200660at2759"/>
<evidence type="ECO:0008006" key="8">
    <source>
        <dbReference type="Google" id="ProtNLM"/>
    </source>
</evidence>
<dbReference type="GO" id="GO:0007064">
    <property type="term" value="P:mitotic sister chromatid cohesion"/>
    <property type="evidence" value="ECO:0007669"/>
    <property type="project" value="InterPro"/>
</dbReference>
<dbReference type="Pfam" id="PF20168">
    <property type="entry name" value="PDS5"/>
    <property type="match status" value="1"/>
</dbReference>
<sequence>MVAQTRTTAQPTHRKLKFHDKLVSRVLSTDALQKKLKVLHAELAEMDQEHVDVSSLSTVREELINTSIILHKDRGVKAYAACCLADLLRLYAPDAPYTHSELRDIFQFFFRQLSTGLKGPDSPYYNEYFHLLESLSTVKSVVLVCDLPSADDLMVEIFRDFFGMVRRELAKKIELFMADILIALIDECQSVPADVLESIMAQFMDRNTRMDQPAYRLAIQVCNATADKLQRHVCQYFTDIIVSHSRDEEFDEVQTAHELIKQLNRSCPSLLHNVVPQLEEELRVEETQIRIMATQTLAEMFADKGGTEFVKNYPSTWSVWLLRKNDKAASVRLAFVEAAKGVLVNLTQPEQREAIEEAMQMKLFDPEERVRAAVCKLYSQLDYETALHHVSEEQLRAVAGRGIDKKGAVRIEAMNAVGHLYSLAYPEIENNDPAATKHFAWIPQEVLSMCILHQEPKAVAEQVIAEYILPLPLLPSNSSSKGDVDEAAWTDRLLFTMKFLDNSATNALLALSGMKGMMRPATDRYVQACIDHNGGVIDNDEDEITQKLRVSIKRVAATFPDPQKATEDMHTFAKLNEGRLYKLLKTCMDTQVDLRSLVRSTNEFIRRLEQLTSSIVPTMSTFLRRASLRIVNQSSIPTLIKRVQKGDQSGEGSSQAEMTAQHAQTWMNYISKHCPALYNSHVGELCKAIADEKNARLIEVCLQAFGAVAVWDKKLAPSDRRIIDRVMKFALKSNARHSKFAARLLTCLPNSEELCGQIVDSIAEGLLEADPELLAAHVAVLAQIALRAPDVFERQSEAIMTFLVKKLLMRKTNTSDEMDIDEEWVEDSAMSPHLRAKVMALKVCRNRCLAHATSETAVDIAKPVLLMFTTLLQHNGSFTAEASDDPKTKARLRLQAAVSMLHLASVPAFAKVIATNFVLLAVTVQDPCFEVRMTFMDKLIMLLTARKIPAQYNVIPFLSVHDPEADVKNRAKAYVLTAMRSMPKELKLQDFELSFIRFLHLLAHHPDFAVDEANLPDIAKYIEFYLELVASPENVSLLYHVAMKAKTVRDAQSHTYSEVHRSPVTR</sequence>
<dbReference type="GO" id="GO:0000785">
    <property type="term" value="C:chromatin"/>
    <property type="evidence" value="ECO:0007669"/>
    <property type="project" value="TreeGrafter"/>
</dbReference>
<keyword evidence="7" id="KW-1185">Reference proteome</keyword>
<evidence type="ECO:0000256" key="5">
    <source>
        <dbReference type="ARBA" id="ARBA00023306"/>
    </source>
</evidence>
<dbReference type="PANTHER" id="PTHR12663">
    <property type="entry name" value="ANDROGEN INDUCED INHIBITOR OF PROLIFERATION AS3 / PDS5-RELATED"/>
    <property type="match status" value="1"/>
</dbReference>
<proteinExistence type="predicted"/>
<dbReference type="CDD" id="cd19953">
    <property type="entry name" value="PDS5"/>
    <property type="match status" value="1"/>
</dbReference>